<dbReference type="Pfam" id="PF03466">
    <property type="entry name" value="LysR_substrate"/>
    <property type="match status" value="1"/>
</dbReference>
<evidence type="ECO:0000256" key="4">
    <source>
        <dbReference type="ARBA" id="ARBA00023163"/>
    </source>
</evidence>
<protein>
    <submittedName>
        <fullName evidence="6">LysR protein</fullName>
    </submittedName>
</protein>
<reference evidence="6 7" key="1">
    <citation type="journal article" date="2004" name="Nat. Biotechnol.">
        <title>The genome sequence of the capnophilic rumen bacterium Mannheimia succiniciproducens.</title>
        <authorList>
            <person name="Hong S.H."/>
            <person name="Kim J.S."/>
            <person name="Lee S.Y."/>
            <person name="In Y.H."/>
            <person name="Choi S.S."/>
            <person name="Rih J.-K."/>
            <person name="Kim C.H."/>
            <person name="Jeong H."/>
            <person name="Hur C.G."/>
            <person name="Kim J.J."/>
        </authorList>
    </citation>
    <scope>NUCLEOTIDE SEQUENCE [LARGE SCALE GENOMIC DNA]</scope>
    <source>
        <strain evidence="7">KCTC 0769BP / MBEL55E</strain>
    </source>
</reference>
<keyword evidence="7" id="KW-1185">Reference proteome</keyword>
<evidence type="ECO:0000313" key="7">
    <source>
        <dbReference type="Proteomes" id="UP000000607"/>
    </source>
</evidence>
<keyword evidence="3" id="KW-0238">DNA-binding</keyword>
<dbReference type="InterPro" id="IPR037404">
    <property type="entry name" value="IlvY_PBP2"/>
</dbReference>
<dbReference type="InterPro" id="IPR036388">
    <property type="entry name" value="WH-like_DNA-bd_sf"/>
</dbReference>
<dbReference type="InterPro" id="IPR036390">
    <property type="entry name" value="WH_DNA-bd_sf"/>
</dbReference>
<dbReference type="GO" id="GO:0003700">
    <property type="term" value="F:DNA-binding transcription factor activity"/>
    <property type="evidence" value="ECO:0007669"/>
    <property type="project" value="InterPro"/>
</dbReference>
<feature type="domain" description="HTH lysR-type" evidence="5">
    <location>
        <begin position="6"/>
        <end position="63"/>
    </location>
</feature>
<evidence type="ECO:0000313" key="6">
    <source>
        <dbReference type="EMBL" id="AAU36651.1"/>
    </source>
</evidence>
<dbReference type="STRING" id="221988.MS0044"/>
<dbReference type="PROSITE" id="PS50931">
    <property type="entry name" value="HTH_LYSR"/>
    <property type="match status" value="1"/>
</dbReference>
<evidence type="ECO:0000259" key="5">
    <source>
        <dbReference type="PROSITE" id="PS50931"/>
    </source>
</evidence>
<evidence type="ECO:0000256" key="2">
    <source>
        <dbReference type="ARBA" id="ARBA00023015"/>
    </source>
</evidence>
<dbReference type="HOGENOM" id="CLU_039613_6_1_6"/>
<accession>Q65WK9</accession>
<dbReference type="SUPFAM" id="SSF46785">
    <property type="entry name" value="Winged helix' DNA-binding domain"/>
    <property type="match status" value="1"/>
</dbReference>
<keyword evidence="4" id="KW-0804">Transcription</keyword>
<dbReference type="eggNOG" id="COG0583">
    <property type="taxonomic scope" value="Bacteria"/>
</dbReference>
<evidence type="ECO:0000256" key="3">
    <source>
        <dbReference type="ARBA" id="ARBA00023125"/>
    </source>
</evidence>
<gene>
    <name evidence="6" type="primary">lysR</name>
    <name evidence="6" type="ordered locus">MS0044</name>
</gene>
<dbReference type="Pfam" id="PF00126">
    <property type="entry name" value="HTH_1"/>
    <property type="match status" value="1"/>
</dbReference>
<organism evidence="6 7">
    <name type="scientific">Mannheimia succiniciproducens (strain KCTC 0769BP / MBEL55E)</name>
    <dbReference type="NCBI Taxonomy" id="221988"/>
    <lineage>
        <taxon>Bacteria</taxon>
        <taxon>Pseudomonadati</taxon>
        <taxon>Pseudomonadota</taxon>
        <taxon>Gammaproteobacteria</taxon>
        <taxon>Pasteurellales</taxon>
        <taxon>Pasteurellaceae</taxon>
        <taxon>Basfia</taxon>
    </lineage>
</organism>
<sequence length="302" mass="34590">MRKKPMEFNELKLFLHLAESQNFSRSAAQNHMSTSTLSRQIQRMEDELGEPLFLRDNRRVQLTECGEKFKIFAQQSWNQWQHFKQQIHHNENELNGELKVFCSVTAAYSHLPQVLEKFRLRYPKVEIKLMTGDPALALHQVQSQQVDLSLSGRPLHLPNSIKFHYIDDISLSLIAPRIACPATQLLQHSPIDWQRIPFILPVEGPARQRIDQWFRQQKIKHPKIYATVAGHEGIVSMVALGCGLALLPDVVIKNSPMNSQVSSLTLDIPVYPFELGVCVQKKSLELPLIKAFWDSLQTENAG</sequence>
<comment type="similarity">
    <text evidence="1">Belongs to the LysR transcriptional regulatory family.</text>
</comment>
<dbReference type="Gene3D" id="1.10.10.10">
    <property type="entry name" value="Winged helix-like DNA-binding domain superfamily/Winged helix DNA-binding domain"/>
    <property type="match status" value="1"/>
</dbReference>
<evidence type="ECO:0000256" key="1">
    <source>
        <dbReference type="ARBA" id="ARBA00009437"/>
    </source>
</evidence>
<dbReference type="Proteomes" id="UP000000607">
    <property type="component" value="Chromosome"/>
</dbReference>
<dbReference type="FunFam" id="1.10.10.10:FF:000001">
    <property type="entry name" value="LysR family transcriptional regulator"/>
    <property type="match status" value="1"/>
</dbReference>
<dbReference type="SUPFAM" id="SSF53850">
    <property type="entry name" value="Periplasmic binding protein-like II"/>
    <property type="match status" value="1"/>
</dbReference>
<dbReference type="InterPro" id="IPR000847">
    <property type="entry name" value="LysR_HTH_N"/>
</dbReference>
<dbReference type="EMBL" id="AE016827">
    <property type="protein sequence ID" value="AAU36651.1"/>
    <property type="molecule type" value="Genomic_DNA"/>
</dbReference>
<dbReference type="NCBIfam" id="NF008722">
    <property type="entry name" value="PRK11716.1"/>
    <property type="match status" value="1"/>
</dbReference>
<proteinExistence type="inferred from homology"/>
<dbReference type="AlphaFoldDB" id="Q65WK9"/>
<dbReference type="PANTHER" id="PTHR30126:SF81">
    <property type="entry name" value="HTH-TYPE TRANSCRIPTIONAL REGULATOR ILVY"/>
    <property type="match status" value="1"/>
</dbReference>
<dbReference type="KEGG" id="msu:MS0044"/>
<dbReference type="GO" id="GO:0000976">
    <property type="term" value="F:transcription cis-regulatory region binding"/>
    <property type="evidence" value="ECO:0007669"/>
    <property type="project" value="TreeGrafter"/>
</dbReference>
<dbReference type="Gene3D" id="3.40.190.290">
    <property type="match status" value="1"/>
</dbReference>
<name>Q65WK9_MANSM</name>
<dbReference type="InterPro" id="IPR005119">
    <property type="entry name" value="LysR_subst-bd"/>
</dbReference>
<dbReference type="PANTHER" id="PTHR30126">
    <property type="entry name" value="HTH-TYPE TRANSCRIPTIONAL REGULATOR"/>
    <property type="match status" value="1"/>
</dbReference>
<keyword evidence="2" id="KW-0805">Transcription regulation</keyword>
<dbReference type="CDD" id="cd08430">
    <property type="entry name" value="PBP2_IlvY"/>
    <property type="match status" value="1"/>
</dbReference>